<gene>
    <name evidence="2" type="ORF">K9D25_15795</name>
</gene>
<organism evidence="2 3">
    <name type="scientific">Ancylobacter polymorphus</name>
    <dbReference type="NCBI Taxonomy" id="223390"/>
    <lineage>
        <taxon>Bacteria</taxon>
        <taxon>Pseudomonadati</taxon>
        <taxon>Pseudomonadota</taxon>
        <taxon>Alphaproteobacteria</taxon>
        <taxon>Hyphomicrobiales</taxon>
        <taxon>Xanthobacteraceae</taxon>
        <taxon>Ancylobacter</taxon>
    </lineage>
</organism>
<proteinExistence type="predicted"/>
<dbReference type="Proteomes" id="UP000831684">
    <property type="component" value="Chromosome"/>
</dbReference>
<dbReference type="KEGG" id="apol:K9D25_15795"/>
<dbReference type="EMBL" id="CP083239">
    <property type="protein sequence ID" value="UOK70182.1"/>
    <property type="molecule type" value="Genomic_DNA"/>
</dbReference>
<evidence type="ECO:0000256" key="1">
    <source>
        <dbReference type="SAM" id="MobiDB-lite"/>
    </source>
</evidence>
<dbReference type="InterPro" id="IPR006427">
    <property type="entry name" value="Portal_HK97"/>
</dbReference>
<dbReference type="AlphaFoldDB" id="A0A9E6ZU33"/>
<dbReference type="NCBIfam" id="TIGR01537">
    <property type="entry name" value="portal_HK97"/>
    <property type="match status" value="1"/>
</dbReference>
<dbReference type="Pfam" id="PF04860">
    <property type="entry name" value="Phage_portal"/>
    <property type="match status" value="1"/>
</dbReference>
<protein>
    <submittedName>
        <fullName evidence="2">Phage portal protein</fullName>
    </submittedName>
</protein>
<feature type="region of interest" description="Disordered" evidence="1">
    <location>
        <begin position="403"/>
        <end position="428"/>
    </location>
</feature>
<accession>A0A9E6ZU33</accession>
<name>A0A9E6ZU33_9HYPH</name>
<sequence>MSVMTKMLGAVGLARKSEVTRLMTTLRPDGWYPTGHTGFSDEVVTWRGTLALSTAWACVNLLAGTVASLQFLVYRGTASGVADEAPDHPLYRLLHDSPNADQTAVDFWEFVCVSLELWGNAYVRIVRSGARIVALIPVMPDLVAVRRERSGGLWYRWTDEFGSFDLPAAEVLHIRGFGGSPLGGMSTLSFGRNVFGLAQAIDRSAGGFFKNGMRPTVQLVFPEWLTEEQRTLANDILVEKYMGAANAGRPYVAEGGVKAEAIQMKPDDAQMLQSGARSVEEVCRLFGVPPFMVGHTEKSTSWGTGIEQQTLGFQRFALRRRAKRIEAAIEKQLLTPADRAAGITVGFNFESLLRGDSKARAAYYVAMLNAGVFTINYVRRLEGLPPVEGGDVPRMQAQNIPITEARGIGDNGGPAIDDEDRPPRENPE</sequence>
<evidence type="ECO:0000313" key="3">
    <source>
        <dbReference type="Proteomes" id="UP000831684"/>
    </source>
</evidence>
<reference evidence="2" key="1">
    <citation type="submission" date="2021-09" db="EMBL/GenBank/DDBJ databases">
        <title>Network and meta-omics reveal the key degrader and cooperation patterns in an efficient 1,4-dioxane-degrading microbial community.</title>
        <authorList>
            <person name="Dai C."/>
        </authorList>
    </citation>
    <scope>NUCLEOTIDE SEQUENCE</scope>
    <source>
        <strain evidence="2">ZM13</strain>
    </source>
</reference>
<dbReference type="InterPro" id="IPR006944">
    <property type="entry name" value="Phage/GTA_portal"/>
</dbReference>
<evidence type="ECO:0000313" key="2">
    <source>
        <dbReference type="EMBL" id="UOK70182.1"/>
    </source>
</evidence>
<dbReference type="RefSeq" id="WP_244376586.1">
    <property type="nucleotide sequence ID" value="NZ_CP083239.1"/>
</dbReference>